<organism evidence="3 4">
    <name type="scientific">Heterorhabditis bacteriophora</name>
    <name type="common">Entomopathogenic nematode worm</name>
    <dbReference type="NCBI Taxonomy" id="37862"/>
    <lineage>
        <taxon>Eukaryota</taxon>
        <taxon>Metazoa</taxon>
        <taxon>Ecdysozoa</taxon>
        <taxon>Nematoda</taxon>
        <taxon>Chromadorea</taxon>
        <taxon>Rhabditida</taxon>
        <taxon>Rhabditina</taxon>
        <taxon>Rhabditomorpha</taxon>
        <taxon>Strongyloidea</taxon>
        <taxon>Heterorhabditidae</taxon>
        <taxon>Heterorhabditis</taxon>
    </lineage>
</organism>
<keyword evidence="2" id="KW-1133">Transmembrane helix</keyword>
<keyword evidence="2" id="KW-0812">Transmembrane</keyword>
<reference evidence="4" key="1">
    <citation type="submission" date="2016-11" db="UniProtKB">
        <authorList>
            <consortium name="WormBaseParasite"/>
        </authorList>
    </citation>
    <scope>IDENTIFICATION</scope>
</reference>
<keyword evidence="2" id="KW-0472">Membrane</keyword>
<dbReference type="AlphaFoldDB" id="A0A1I7WTG7"/>
<evidence type="ECO:0000313" key="4">
    <source>
        <dbReference type="WBParaSite" id="Hba_08461"/>
    </source>
</evidence>
<dbReference type="Proteomes" id="UP000095283">
    <property type="component" value="Unplaced"/>
</dbReference>
<feature type="coiled-coil region" evidence="1">
    <location>
        <begin position="37"/>
        <end position="74"/>
    </location>
</feature>
<accession>A0A1I7WTG7</accession>
<keyword evidence="1" id="KW-0175">Coiled coil</keyword>
<evidence type="ECO:0000256" key="2">
    <source>
        <dbReference type="SAM" id="Phobius"/>
    </source>
</evidence>
<protein>
    <submittedName>
        <fullName evidence="4">Uncharacterized protein</fullName>
    </submittedName>
</protein>
<evidence type="ECO:0000256" key="1">
    <source>
        <dbReference type="SAM" id="Coils"/>
    </source>
</evidence>
<feature type="transmembrane region" description="Helical" evidence="2">
    <location>
        <begin position="75"/>
        <end position="90"/>
    </location>
</feature>
<proteinExistence type="predicted"/>
<evidence type="ECO:0000313" key="3">
    <source>
        <dbReference type="Proteomes" id="UP000095283"/>
    </source>
</evidence>
<dbReference type="WBParaSite" id="Hba_08461">
    <property type="protein sequence ID" value="Hba_08461"/>
    <property type="gene ID" value="Hba_08461"/>
</dbReference>
<keyword evidence="3" id="KW-1185">Reference proteome</keyword>
<name>A0A1I7WTG7_HETBA</name>
<sequence>MRDKFWIKRRTISSDFLLVKSYSPNYKHVFSKRSIDVRRLKEEAIELQKRVQNVQLAESHLEELRRHYEAKMRQVVFWILMIFFIYSIHAECHCITGCRTIQERKSGSNLLNNLRTINDN</sequence>